<dbReference type="SMART" id="SM00257">
    <property type="entry name" value="LysM"/>
    <property type="match status" value="2"/>
</dbReference>
<dbReference type="EMBL" id="LCOY01000008">
    <property type="protein sequence ID" value="KKU88390.1"/>
    <property type="molecule type" value="Genomic_DNA"/>
</dbReference>
<keyword evidence="2" id="KW-0812">Transmembrane</keyword>
<keyword evidence="2" id="KW-0472">Membrane</keyword>
<evidence type="ECO:0000256" key="2">
    <source>
        <dbReference type="SAM" id="Phobius"/>
    </source>
</evidence>
<dbReference type="InterPro" id="IPR036779">
    <property type="entry name" value="LysM_dom_sf"/>
</dbReference>
<dbReference type="AlphaFoldDB" id="A0A0G1X1S5"/>
<dbReference type="Gene3D" id="3.10.350.10">
    <property type="entry name" value="LysM domain"/>
    <property type="match status" value="2"/>
</dbReference>
<dbReference type="PANTHER" id="PTHR34700:SF4">
    <property type="entry name" value="PHAGE-LIKE ELEMENT PBSX PROTEIN XKDP"/>
    <property type="match status" value="1"/>
</dbReference>
<keyword evidence="2" id="KW-1133">Transmembrane helix</keyword>
<feature type="domain" description="LysM" evidence="3">
    <location>
        <begin position="185"/>
        <end position="232"/>
    </location>
</feature>
<comment type="caution">
    <text evidence="4">The sequence shown here is derived from an EMBL/GenBank/DDBJ whole genome shotgun (WGS) entry which is preliminary data.</text>
</comment>
<evidence type="ECO:0000313" key="5">
    <source>
        <dbReference type="Proteomes" id="UP000034739"/>
    </source>
</evidence>
<feature type="transmembrane region" description="Helical" evidence="2">
    <location>
        <begin position="66"/>
        <end position="87"/>
    </location>
</feature>
<dbReference type="PANTHER" id="PTHR34700">
    <property type="entry name" value="POTASSIUM BINDING PROTEIN KBP"/>
    <property type="match status" value="1"/>
</dbReference>
<evidence type="ECO:0000259" key="3">
    <source>
        <dbReference type="PROSITE" id="PS51782"/>
    </source>
</evidence>
<evidence type="ECO:0000256" key="1">
    <source>
        <dbReference type="SAM" id="MobiDB-lite"/>
    </source>
</evidence>
<dbReference type="PROSITE" id="PS51782">
    <property type="entry name" value="LYSM"/>
    <property type="match status" value="2"/>
</dbReference>
<reference evidence="4 5" key="1">
    <citation type="journal article" date="2015" name="Nature">
        <title>rRNA introns, odd ribosomes, and small enigmatic genomes across a large radiation of phyla.</title>
        <authorList>
            <person name="Brown C.T."/>
            <person name="Hug L.A."/>
            <person name="Thomas B.C."/>
            <person name="Sharon I."/>
            <person name="Castelle C.J."/>
            <person name="Singh A."/>
            <person name="Wilkins M.J."/>
            <person name="Williams K.H."/>
            <person name="Banfield J.F."/>
        </authorList>
    </citation>
    <scope>NUCLEOTIDE SEQUENCE [LARGE SCALE GENOMIC DNA]</scope>
</reference>
<feature type="domain" description="LysM" evidence="3">
    <location>
        <begin position="113"/>
        <end position="160"/>
    </location>
</feature>
<proteinExistence type="predicted"/>
<feature type="compositionally biased region" description="Basic and acidic residues" evidence="1">
    <location>
        <begin position="1"/>
        <end position="10"/>
    </location>
</feature>
<organism evidence="4 5">
    <name type="scientific">Candidatus Gottesmanbacteria bacterium GW2011_GWA2_47_9</name>
    <dbReference type="NCBI Taxonomy" id="1618445"/>
    <lineage>
        <taxon>Bacteria</taxon>
        <taxon>Candidatus Gottesmaniibacteriota</taxon>
    </lineage>
</organism>
<protein>
    <recommendedName>
        <fullName evidence="3">LysM domain-containing protein</fullName>
    </recommendedName>
</protein>
<gene>
    <name evidence="4" type="ORF">UY16_C0008G0037</name>
</gene>
<dbReference type="Proteomes" id="UP000034739">
    <property type="component" value="Unassembled WGS sequence"/>
</dbReference>
<accession>A0A0G1X1S5</accession>
<dbReference type="InterPro" id="IPR018392">
    <property type="entry name" value="LysM"/>
</dbReference>
<dbReference type="SUPFAM" id="SSF54106">
    <property type="entry name" value="LysM domain"/>
    <property type="match status" value="2"/>
</dbReference>
<sequence>MSKESLEIDNARQQTQHEACTDSTEKPNAKMRRANKAAHFFITAQNGGNKIMWKTIRARFDSTDSYVSLILGLAVVLVIGITVVNYLKSKGVTLPAIPGTKQEEKTDKVTLPTDHTVAEGETLWTISEKYYQSGYNWVDVQKANTLANADYIEVGQVLTIPDVTPVPAPTGTISAASTEAKPKEKSYKVVAGDSLWTIAAAMYDNGYKWTDIATANNLVNPDLIYPETVLTMPE</sequence>
<feature type="region of interest" description="Disordered" evidence="1">
    <location>
        <begin position="1"/>
        <end position="29"/>
    </location>
</feature>
<evidence type="ECO:0000313" key="4">
    <source>
        <dbReference type="EMBL" id="KKU88390.1"/>
    </source>
</evidence>
<feature type="compositionally biased region" description="Basic and acidic residues" evidence="1">
    <location>
        <begin position="19"/>
        <end position="28"/>
    </location>
</feature>
<dbReference type="CDD" id="cd00118">
    <property type="entry name" value="LysM"/>
    <property type="match status" value="2"/>
</dbReference>
<dbReference type="InterPro" id="IPR052196">
    <property type="entry name" value="Bact_Kbp"/>
</dbReference>
<name>A0A0G1X1S5_9BACT</name>
<dbReference type="Pfam" id="PF01476">
    <property type="entry name" value="LysM"/>
    <property type="match status" value="2"/>
</dbReference>